<keyword evidence="2" id="KW-0966">Cell projection</keyword>
<reference evidence="2 3" key="1">
    <citation type="submission" date="2019-01" db="EMBL/GenBank/DDBJ databases">
        <title>Complete genome of a denitifying bacterium Halomons sp. BC-M4-5.</title>
        <authorList>
            <person name="Wang L."/>
            <person name="Shao Z."/>
        </authorList>
    </citation>
    <scope>NUCLEOTIDE SEQUENCE [LARGE SCALE GENOMIC DNA]</scope>
    <source>
        <strain evidence="2 3">BC-M4-5</strain>
    </source>
</reference>
<feature type="signal peptide" evidence="1">
    <location>
        <begin position="1"/>
        <end position="21"/>
    </location>
</feature>
<protein>
    <submittedName>
        <fullName evidence="2">Flagellar biosynthesis protein</fullName>
    </submittedName>
</protein>
<keyword evidence="3" id="KW-1185">Reference proteome</keyword>
<sequence length="220" mass="23889">MKLKSNAGLMAIFLMVFLAGCATNRSEIALAVPEVSSEQYIGAGQEVLIGEVVDRRIFEEAPREPSTPSLGSGGVSQASDEIKARAIGRKRNSYGKAMGDILLEEGQSVEEVVRSSLTLALQEAGYNVLAEPAGPGVDAPIIDVYINEFWAWFSPGFWAITLNTRISTDLELREGSAQEVVAIHAQQSRQVATEAAWVEIVEKALDDYRSEALMSVPRLF</sequence>
<evidence type="ECO:0000313" key="3">
    <source>
        <dbReference type="Proteomes" id="UP000464013"/>
    </source>
</evidence>
<proteinExistence type="predicted"/>
<organism evidence="2 3">
    <name type="scientific">Billgrantia tianxiuensis</name>
    <dbReference type="NCBI Taxonomy" id="2497861"/>
    <lineage>
        <taxon>Bacteria</taxon>
        <taxon>Pseudomonadati</taxon>
        <taxon>Pseudomonadota</taxon>
        <taxon>Gammaproteobacteria</taxon>
        <taxon>Oceanospirillales</taxon>
        <taxon>Halomonadaceae</taxon>
        <taxon>Billgrantia</taxon>
    </lineage>
</organism>
<keyword evidence="2" id="KW-0282">Flagellum</keyword>
<accession>A0A6I6SR28</accession>
<dbReference type="KEGG" id="htx:EKK97_17545"/>
<keyword evidence="2" id="KW-0969">Cilium</keyword>
<keyword evidence="1" id="KW-0732">Signal</keyword>
<evidence type="ECO:0000313" key="2">
    <source>
        <dbReference type="EMBL" id="QHC51024.1"/>
    </source>
</evidence>
<dbReference type="AlphaFoldDB" id="A0A6I6SR28"/>
<dbReference type="OrthoDB" id="5523946at2"/>
<name>A0A6I6SR28_9GAMM</name>
<feature type="chain" id="PRO_5026184453" evidence="1">
    <location>
        <begin position="22"/>
        <end position="220"/>
    </location>
</feature>
<evidence type="ECO:0000256" key="1">
    <source>
        <dbReference type="SAM" id="SignalP"/>
    </source>
</evidence>
<dbReference type="EMBL" id="CP035042">
    <property type="protein sequence ID" value="QHC51024.1"/>
    <property type="molecule type" value="Genomic_DNA"/>
</dbReference>
<dbReference type="RefSeq" id="WP_159553847.1">
    <property type="nucleotide sequence ID" value="NZ_CP035042.1"/>
</dbReference>
<gene>
    <name evidence="2" type="ORF">EKK97_17545</name>
</gene>
<dbReference type="Proteomes" id="UP000464013">
    <property type="component" value="Chromosome"/>
</dbReference>
<dbReference type="PROSITE" id="PS51257">
    <property type="entry name" value="PROKAR_LIPOPROTEIN"/>
    <property type="match status" value="1"/>
</dbReference>